<dbReference type="InterPro" id="IPR013378">
    <property type="entry name" value="InlB-like_B-rpt"/>
</dbReference>
<evidence type="ECO:0000313" key="3">
    <source>
        <dbReference type="EMBL" id="CAB4614821.1"/>
    </source>
</evidence>
<sequence>MDGGRFEYNKPTPTQAPVAPGSKFTVASSKDLEKKGYTFGGWSDGSRIYKDKASYTMGSSNVVFTAVWIAKQYKIAWNIKSNGGASGGVAGASKYTAGAPITTLPTNAVRPGKVFKGWYTSAKGGTKITSGYLVATPFGDVTFYAQFA</sequence>
<dbReference type="GO" id="GO:0030313">
    <property type="term" value="C:cell envelope"/>
    <property type="evidence" value="ECO:0007669"/>
    <property type="project" value="UniProtKB-SubCell"/>
</dbReference>
<reference evidence="3" key="1">
    <citation type="submission" date="2020-05" db="EMBL/GenBank/DDBJ databases">
        <authorList>
            <person name="Chiriac C."/>
            <person name="Salcher M."/>
            <person name="Ghai R."/>
            <person name="Kavagutti S V."/>
        </authorList>
    </citation>
    <scope>NUCLEOTIDE SEQUENCE</scope>
</reference>
<name>A0A6J6HLX9_9ZZZZ</name>
<dbReference type="NCBIfam" id="TIGR02543">
    <property type="entry name" value="List_Bact_rpt"/>
    <property type="match status" value="1"/>
</dbReference>
<organism evidence="3">
    <name type="scientific">freshwater metagenome</name>
    <dbReference type="NCBI Taxonomy" id="449393"/>
    <lineage>
        <taxon>unclassified sequences</taxon>
        <taxon>metagenomes</taxon>
        <taxon>ecological metagenomes</taxon>
    </lineage>
</organism>
<dbReference type="Gene3D" id="2.60.40.4270">
    <property type="entry name" value="Listeria-Bacteroides repeat domain"/>
    <property type="match status" value="2"/>
</dbReference>
<comment type="subcellular location">
    <subcellularLocation>
        <location evidence="1">Cell envelope</location>
    </subcellularLocation>
</comment>
<protein>
    <submittedName>
        <fullName evidence="3">Unannotated protein</fullName>
    </submittedName>
</protein>
<feature type="region of interest" description="Disordered" evidence="2">
    <location>
        <begin position="1"/>
        <end position="22"/>
    </location>
</feature>
<proteinExistence type="predicted"/>
<dbReference type="AlphaFoldDB" id="A0A6J6HLX9"/>
<evidence type="ECO:0000256" key="2">
    <source>
        <dbReference type="SAM" id="MobiDB-lite"/>
    </source>
</evidence>
<dbReference type="InterPro" id="IPR042229">
    <property type="entry name" value="Listeria/Bacterioides_rpt_sf"/>
</dbReference>
<dbReference type="EMBL" id="CAEZUQ010000144">
    <property type="protein sequence ID" value="CAB4614821.1"/>
    <property type="molecule type" value="Genomic_DNA"/>
</dbReference>
<dbReference type="Pfam" id="PF09479">
    <property type="entry name" value="Flg_new"/>
    <property type="match status" value="2"/>
</dbReference>
<gene>
    <name evidence="3" type="ORF">UFOPK1842_00984</name>
</gene>
<accession>A0A6J6HLX9</accession>
<evidence type="ECO:0000256" key="1">
    <source>
        <dbReference type="ARBA" id="ARBA00004196"/>
    </source>
</evidence>